<comment type="caution">
    <text evidence="1">The sequence shown here is derived from an EMBL/GenBank/DDBJ whole genome shotgun (WGS) entry which is preliminary data.</text>
</comment>
<reference evidence="1" key="1">
    <citation type="journal article" date="2014" name="Front. Microbiol.">
        <title>High frequency of phylogenetically diverse reductive dehalogenase-homologous genes in deep subseafloor sedimentary metagenomes.</title>
        <authorList>
            <person name="Kawai M."/>
            <person name="Futagami T."/>
            <person name="Toyoda A."/>
            <person name="Takaki Y."/>
            <person name="Nishi S."/>
            <person name="Hori S."/>
            <person name="Arai W."/>
            <person name="Tsubouchi T."/>
            <person name="Morono Y."/>
            <person name="Uchiyama I."/>
            <person name="Ito T."/>
            <person name="Fujiyama A."/>
            <person name="Inagaki F."/>
            <person name="Takami H."/>
        </authorList>
    </citation>
    <scope>NUCLEOTIDE SEQUENCE</scope>
    <source>
        <strain evidence="1">Expedition CK06-06</strain>
    </source>
</reference>
<proteinExistence type="predicted"/>
<evidence type="ECO:0000313" key="1">
    <source>
        <dbReference type="EMBL" id="GAH05560.1"/>
    </source>
</evidence>
<dbReference type="EMBL" id="BART01038418">
    <property type="protein sequence ID" value="GAH05560.1"/>
    <property type="molecule type" value="Genomic_DNA"/>
</dbReference>
<sequence length="33" mass="4019">DISLKNKKIIVYDNNEKEKVWNIKQMKNSRIVE</sequence>
<dbReference type="AlphaFoldDB" id="X1DB71"/>
<gene>
    <name evidence="1" type="ORF">S01H4_63730</name>
</gene>
<accession>X1DB71</accession>
<feature type="non-terminal residue" evidence="1">
    <location>
        <position position="1"/>
    </location>
</feature>
<organism evidence="1">
    <name type="scientific">marine sediment metagenome</name>
    <dbReference type="NCBI Taxonomy" id="412755"/>
    <lineage>
        <taxon>unclassified sequences</taxon>
        <taxon>metagenomes</taxon>
        <taxon>ecological metagenomes</taxon>
    </lineage>
</organism>
<name>X1DB71_9ZZZZ</name>
<protein>
    <submittedName>
        <fullName evidence="1">Uncharacterized protein</fullName>
    </submittedName>
</protein>